<evidence type="ECO:0000313" key="4">
    <source>
        <dbReference type="EMBL" id="SHH49086.1"/>
    </source>
</evidence>
<dbReference type="Proteomes" id="UP000183967">
    <property type="component" value="Unassembled WGS sequence"/>
</dbReference>
<keyword evidence="5" id="KW-1185">Reference proteome</keyword>
<dbReference type="Gene3D" id="3.60.21.10">
    <property type="match status" value="1"/>
</dbReference>
<dbReference type="InterPro" id="IPR019079">
    <property type="entry name" value="Capsule_synth_CapA"/>
</dbReference>
<dbReference type="SUPFAM" id="SSF56300">
    <property type="entry name" value="Metallo-dependent phosphatases"/>
    <property type="match status" value="1"/>
</dbReference>
<gene>
    <name evidence="4" type="ORF">SAMN02745135_00967</name>
</gene>
<dbReference type="OrthoDB" id="9810906at2"/>
<dbReference type="PANTHER" id="PTHR33393:SF12">
    <property type="entry name" value="CAPSULE BIOSYNTHESIS PROTEIN CAPA"/>
    <property type="match status" value="1"/>
</dbReference>
<evidence type="ECO:0000259" key="3">
    <source>
        <dbReference type="SMART" id="SM00854"/>
    </source>
</evidence>
<sequence length="400" mass="46075">MKRKRLILSISIFFLFIFLFLAGYIADKYETSPKKKIIYHKKPDEILEKQLKQNYKVQATIVATGDIMFHTPQIKSALDVKSGTYNFDDMFKSVKKYIESADLAIGNFETVTAGPEHRFRGYPTFNTPKSAIKTLKDIGFDVLSTANNHSLDVGREGLIETIENIHEFGLKNVGTYKNAEKKLLIEDVKGIKVAIMSYTYGCNGLESRLTKEELEYMVNFIDEDKIKDDIKIAKKQADIVVIFIHWGNEYQREPSEFQVSLAQKMFEWGADIILGSHPHVIQKAEFKKIDGQVKYVIYSMGNFISNQRYETVKNRYTEDGVIVKIHLEKDLTQNSTKIKEVEYIPTWVNRYVSDGKYKYEILPTIDYLNGKSEGISENLLNKLKVSYKATMGIINQNKQQ</sequence>
<evidence type="ECO:0000256" key="2">
    <source>
        <dbReference type="SAM" id="Phobius"/>
    </source>
</evidence>
<keyword evidence="2" id="KW-0472">Membrane</keyword>
<feature type="transmembrane region" description="Helical" evidence="2">
    <location>
        <begin position="7"/>
        <end position="26"/>
    </location>
</feature>
<protein>
    <submittedName>
        <fullName evidence="4">Poly-gamma-glutamate synthesis protein (Capsule biosynthesis protein)</fullName>
    </submittedName>
</protein>
<name>A0A1M5TEE8_9FIRM</name>
<dbReference type="PANTHER" id="PTHR33393">
    <property type="entry name" value="POLYGLUTAMINE SYNTHESIS ACCESSORY PROTEIN RV0574C-RELATED"/>
    <property type="match status" value="1"/>
</dbReference>
<dbReference type="EMBL" id="FQXO01000020">
    <property type="protein sequence ID" value="SHH49086.1"/>
    <property type="molecule type" value="Genomic_DNA"/>
</dbReference>
<reference evidence="5" key="1">
    <citation type="submission" date="2016-11" db="EMBL/GenBank/DDBJ databases">
        <authorList>
            <person name="Varghese N."/>
            <person name="Submissions S."/>
        </authorList>
    </citation>
    <scope>NUCLEOTIDE SEQUENCE [LARGE SCALE GENOMIC DNA]</scope>
    <source>
        <strain evidence="5">DSM 13643</strain>
    </source>
</reference>
<evidence type="ECO:0000313" key="5">
    <source>
        <dbReference type="Proteomes" id="UP000183967"/>
    </source>
</evidence>
<dbReference type="InterPro" id="IPR029052">
    <property type="entry name" value="Metallo-depent_PP-like"/>
</dbReference>
<dbReference type="SMART" id="SM00854">
    <property type="entry name" value="PGA_cap"/>
    <property type="match status" value="1"/>
</dbReference>
<accession>A0A1M5TEE8</accession>
<organism evidence="4 5">
    <name type="scientific">Caloranaerobacter azorensis DSM 13643</name>
    <dbReference type="NCBI Taxonomy" id="1121264"/>
    <lineage>
        <taxon>Bacteria</taxon>
        <taxon>Bacillati</taxon>
        <taxon>Bacillota</taxon>
        <taxon>Tissierellia</taxon>
        <taxon>Tissierellales</taxon>
        <taxon>Thermohalobacteraceae</taxon>
        <taxon>Caloranaerobacter</taxon>
    </lineage>
</organism>
<dbReference type="RefSeq" id="WP_073195941.1">
    <property type="nucleotide sequence ID" value="NZ_FQXO01000020.1"/>
</dbReference>
<dbReference type="Pfam" id="PF09587">
    <property type="entry name" value="PGA_cap"/>
    <property type="match status" value="1"/>
</dbReference>
<dbReference type="CDD" id="cd07381">
    <property type="entry name" value="MPP_CapA"/>
    <property type="match status" value="1"/>
</dbReference>
<feature type="domain" description="Capsule synthesis protein CapA" evidence="3">
    <location>
        <begin position="60"/>
        <end position="307"/>
    </location>
</feature>
<keyword evidence="2" id="KW-0812">Transmembrane</keyword>
<comment type="similarity">
    <text evidence="1">Belongs to the CapA family.</text>
</comment>
<keyword evidence="2" id="KW-1133">Transmembrane helix</keyword>
<evidence type="ECO:0000256" key="1">
    <source>
        <dbReference type="ARBA" id="ARBA00005662"/>
    </source>
</evidence>
<dbReference type="InterPro" id="IPR052169">
    <property type="entry name" value="CW_Biosynth-Accessory"/>
</dbReference>
<proteinExistence type="inferred from homology"/>
<dbReference type="AlphaFoldDB" id="A0A1M5TEE8"/>